<reference evidence="1 4" key="1">
    <citation type="submission" date="2021-11" db="EMBL/GenBank/DDBJ databases">
        <title>Draft genome sequence of Capnocytophaga sp. strain KC07075 isolated from cat oral cavity.</title>
        <authorList>
            <person name="Suzuki M."/>
            <person name="Imaoka K."/>
            <person name="Kimura M."/>
            <person name="Morikawa S."/>
            <person name="Maeda K."/>
        </authorList>
    </citation>
    <scope>NUCLEOTIDE SEQUENCE</scope>
    <source>
        <strain evidence="1">KC07075</strain>
        <strain evidence="2 4">KC07079</strain>
    </source>
</reference>
<dbReference type="RefSeq" id="WP_264847188.1">
    <property type="nucleotide sequence ID" value="NZ_BPMA01000042.1"/>
</dbReference>
<evidence type="ECO:0000313" key="3">
    <source>
        <dbReference type="Proteomes" id="UP001207736"/>
    </source>
</evidence>
<name>A0AAV5AVV4_9FLAO</name>
<gene>
    <name evidence="1" type="ORF">RCZ15_25110</name>
    <name evidence="2" type="ORF">RCZ16_12060</name>
</gene>
<evidence type="ECO:0000313" key="2">
    <source>
        <dbReference type="EMBL" id="GJM52889.1"/>
    </source>
</evidence>
<accession>A0AAV5AVV4</accession>
<dbReference type="EMBL" id="BQKA01000062">
    <property type="protein sequence ID" value="GJM51538.1"/>
    <property type="molecule type" value="Genomic_DNA"/>
</dbReference>
<sequence>MKNNQEILDEFGEMIIRESYDYQLNFIKNKIEDLRLTESYTSLFDNMTSIQKKELEKYTQEILSGFLFDILRIFEENEQFKLIYEENGKQVDLVKISEMLKAEPIIENGWIKRFSKYADEYEV</sequence>
<comment type="caution">
    <text evidence="1">The sequence shown here is derived from an EMBL/GenBank/DDBJ whole genome shotgun (WGS) entry which is preliminary data.</text>
</comment>
<dbReference type="AlphaFoldDB" id="A0AAV5AVV4"/>
<organism evidence="1 3">
    <name type="scientific">Capnocytophaga catalasegens</name>
    <dbReference type="NCBI Taxonomy" id="1004260"/>
    <lineage>
        <taxon>Bacteria</taxon>
        <taxon>Pseudomonadati</taxon>
        <taxon>Bacteroidota</taxon>
        <taxon>Flavobacteriia</taxon>
        <taxon>Flavobacteriales</taxon>
        <taxon>Flavobacteriaceae</taxon>
        <taxon>Capnocytophaga</taxon>
    </lineage>
</organism>
<keyword evidence="4" id="KW-1185">Reference proteome</keyword>
<proteinExistence type="predicted"/>
<evidence type="ECO:0000313" key="4">
    <source>
        <dbReference type="Proteomes" id="UP001208692"/>
    </source>
</evidence>
<dbReference type="Proteomes" id="UP001208692">
    <property type="component" value="Unassembled WGS sequence"/>
</dbReference>
<dbReference type="EMBL" id="BQKB01000021">
    <property type="protein sequence ID" value="GJM52889.1"/>
    <property type="molecule type" value="Genomic_DNA"/>
</dbReference>
<evidence type="ECO:0000313" key="1">
    <source>
        <dbReference type="EMBL" id="GJM51538.1"/>
    </source>
</evidence>
<dbReference type="Proteomes" id="UP001207736">
    <property type="component" value="Unassembled WGS sequence"/>
</dbReference>
<protein>
    <submittedName>
        <fullName evidence="1">Uncharacterized protein</fullName>
    </submittedName>
</protein>